<protein>
    <submittedName>
        <fullName evidence="3">Type VI secretion system, phage-baseplate injector</fullName>
    </submittedName>
</protein>
<organism evidence="3 4">
    <name type="scientific">Alkalispirochaeta americana</name>
    <dbReference type="NCBI Taxonomy" id="159291"/>
    <lineage>
        <taxon>Bacteria</taxon>
        <taxon>Pseudomonadati</taxon>
        <taxon>Spirochaetota</taxon>
        <taxon>Spirochaetia</taxon>
        <taxon>Spirochaetales</taxon>
        <taxon>Spirochaetaceae</taxon>
        <taxon>Alkalispirochaeta</taxon>
    </lineage>
</organism>
<dbReference type="EMBL" id="FTMS01000021">
    <property type="protein sequence ID" value="SIQ98950.1"/>
    <property type="molecule type" value="Genomic_DNA"/>
</dbReference>
<proteinExistence type="predicted"/>
<sequence>MNHMNQFLFYAVVTDNQDPAARARIKARLSVAGEQVETGWIPTVQPYASSECGTLLLPEVGDQVVIAFFDDTLSQGVVLGGVWTDSRPAPESGENGDADFNGNGENNLRFFRSRSGNRIILDDTPGAEKLQLLSPDG</sequence>
<dbReference type="Gene3D" id="2.40.50.230">
    <property type="entry name" value="Gp5 N-terminal domain"/>
    <property type="match status" value="1"/>
</dbReference>
<evidence type="ECO:0000259" key="2">
    <source>
        <dbReference type="Pfam" id="PF04717"/>
    </source>
</evidence>
<dbReference type="Pfam" id="PF04717">
    <property type="entry name" value="Phage_base_V"/>
    <property type="match status" value="1"/>
</dbReference>
<accession>A0A1N6X9L1</accession>
<dbReference type="InterPro" id="IPR037026">
    <property type="entry name" value="Vgr_OB-fold_dom_sf"/>
</dbReference>
<dbReference type="RefSeq" id="WP_200796838.1">
    <property type="nucleotide sequence ID" value="NZ_FTMS01000021.1"/>
</dbReference>
<dbReference type="AlphaFoldDB" id="A0A1N6X9L1"/>
<name>A0A1N6X9L1_9SPIO</name>
<dbReference type="SUPFAM" id="SSF69255">
    <property type="entry name" value="gp5 N-terminal domain-like"/>
    <property type="match status" value="1"/>
</dbReference>
<keyword evidence="4" id="KW-1185">Reference proteome</keyword>
<feature type="non-terminal residue" evidence="3">
    <location>
        <position position="137"/>
    </location>
</feature>
<dbReference type="Proteomes" id="UP000186400">
    <property type="component" value="Unassembled WGS sequence"/>
</dbReference>
<feature type="domain" description="Gp5/Type VI secretion system Vgr protein OB-fold" evidence="2">
    <location>
        <begin position="11"/>
        <end position="83"/>
    </location>
</feature>
<evidence type="ECO:0000256" key="1">
    <source>
        <dbReference type="SAM" id="MobiDB-lite"/>
    </source>
</evidence>
<reference evidence="3 4" key="1">
    <citation type="submission" date="2017-01" db="EMBL/GenBank/DDBJ databases">
        <authorList>
            <person name="Mah S.A."/>
            <person name="Swanson W.J."/>
            <person name="Moy G.W."/>
            <person name="Vacquier V.D."/>
        </authorList>
    </citation>
    <scope>NUCLEOTIDE SEQUENCE [LARGE SCALE GENOMIC DNA]</scope>
    <source>
        <strain evidence="3 4">ASpG1</strain>
    </source>
</reference>
<feature type="region of interest" description="Disordered" evidence="1">
    <location>
        <begin position="86"/>
        <end position="105"/>
    </location>
</feature>
<evidence type="ECO:0000313" key="3">
    <source>
        <dbReference type="EMBL" id="SIQ98950.1"/>
    </source>
</evidence>
<evidence type="ECO:0000313" key="4">
    <source>
        <dbReference type="Proteomes" id="UP000186400"/>
    </source>
</evidence>
<dbReference type="InterPro" id="IPR006531">
    <property type="entry name" value="Gp5/Vgr_OB"/>
</dbReference>
<dbReference type="STRING" id="159291.SAMN05920897_12127"/>
<gene>
    <name evidence="3" type="ORF">SAMN05920897_12127</name>
</gene>